<dbReference type="EMBL" id="MNQU01000275">
    <property type="protein sequence ID" value="OKZ30586.1"/>
    <property type="molecule type" value="Genomic_DNA"/>
</dbReference>
<dbReference type="PANTHER" id="PTHR35810:SF1">
    <property type="entry name" value="CYTOPLASMIC PROTEIN"/>
    <property type="match status" value="1"/>
</dbReference>
<evidence type="ECO:0000313" key="1">
    <source>
        <dbReference type="EMBL" id="OKZ30586.1"/>
    </source>
</evidence>
<reference evidence="1 2" key="1">
    <citation type="journal article" date="2016" name="Nat. Biotechnol.">
        <title>Measurement of bacterial replication rates in microbial communities.</title>
        <authorList>
            <person name="Brown C.T."/>
            <person name="Olm M.R."/>
            <person name="Thomas B.C."/>
            <person name="Banfield J.F."/>
        </authorList>
    </citation>
    <scope>NUCLEOTIDE SEQUENCE [LARGE SCALE GENOMIC DNA]</scope>
    <source>
        <strain evidence="1">45_41</strain>
    </source>
</reference>
<dbReference type="PANTHER" id="PTHR35810">
    <property type="entry name" value="CYTOPLASMIC PROTEIN-RELATED"/>
    <property type="match status" value="1"/>
</dbReference>
<accession>A0A1Q6HVC1</accession>
<dbReference type="Proteomes" id="UP000186549">
    <property type="component" value="Unassembled WGS sequence"/>
</dbReference>
<proteinExistence type="predicted"/>
<name>A0A1Q6HVC1_BACUN</name>
<gene>
    <name evidence="1" type="ORF">BHV79_15585</name>
</gene>
<comment type="caution">
    <text evidence="1">The sequence shown here is derived from an EMBL/GenBank/DDBJ whole genome shotgun (WGS) entry which is preliminary data.</text>
</comment>
<evidence type="ECO:0000313" key="2">
    <source>
        <dbReference type="Proteomes" id="UP000186549"/>
    </source>
</evidence>
<protein>
    <recommendedName>
        <fullName evidence="3">Virulence protein</fullName>
    </recommendedName>
</protein>
<sequence length="127" mass="14125">MERAIITISESGRVNIPSDNVWMSEMELVELFGVIAPTLRAAIKAIYKSGTICPVSTRRCDLVMPKSWATFYNLEVVIVLAFRLNTYEASLIRQIVLENLCQRKESGISILLSLGSIGHHTTPKGQC</sequence>
<dbReference type="AlphaFoldDB" id="A0A1Q6HVC1"/>
<evidence type="ECO:0008006" key="3">
    <source>
        <dbReference type="Google" id="ProtNLM"/>
    </source>
</evidence>
<organism evidence="1 2">
    <name type="scientific">Bacteroides uniformis</name>
    <dbReference type="NCBI Taxonomy" id="820"/>
    <lineage>
        <taxon>Bacteria</taxon>
        <taxon>Pseudomonadati</taxon>
        <taxon>Bacteroidota</taxon>
        <taxon>Bacteroidia</taxon>
        <taxon>Bacteroidales</taxon>
        <taxon>Bacteroidaceae</taxon>
        <taxon>Bacteroides</taxon>
    </lineage>
</organism>